<evidence type="ECO:0000259" key="2">
    <source>
        <dbReference type="Pfam" id="PF09250"/>
    </source>
</evidence>
<dbReference type="KEGG" id="hhg:XM38_013220"/>
<evidence type="ECO:0000256" key="1">
    <source>
        <dbReference type="SAM" id="MobiDB-lite"/>
    </source>
</evidence>
<dbReference type="STRING" id="1641165.XM38_08065"/>
<dbReference type="EMBL" id="CP021983">
    <property type="protein sequence ID" value="ASC70384.1"/>
    <property type="molecule type" value="Genomic_DNA"/>
</dbReference>
<organism evidence="3 4">
    <name type="scientific">Halomicronema hongdechloris C2206</name>
    <dbReference type="NCBI Taxonomy" id="1641165"/>
    <lineage>
        <taxon>Bacteria</taxon>
        <taxon>Bacillati</taxon>
        <taxon>Cyanobacteriota</taxon>
        <taxon>Cyanophyceae</taxon>
        <taxon>Nodosilineales</taxon>
        <taxon>Nodosilineaceae</taxon>
        <taxon>Halomicronema</taxon>
    </lineage>
</organism>
<feature type="region of interest" description="Disordered" evidence="1">
    <location>
        <begin position="17"/>
        <end position="38"/>
    </location>
</feature>
<sequence length="482" mass="53944">MKPDLRKTFDWLKAQGLPPLPIAPAQHPQQYPARERDGTLKRDSNGALIPAFTGKNPSFLDANGIPHLIRHTQYQHQLPTEQEFRTWFTHPANGIGTLGGWQNLVWLDVDVKQFGSQEACNARISHWLSQHPRLQQTFTERTHSGGWRFAVRVPEKRFTNFSLDGLGGQHMGEALGQGRFTVLAPTIGPSGQSYVNLQRVSPVWVERLEAIGVYPVSRRRGQSEPTHLRPPIQVHPAQPGVLRLEDLATAKAQAVLQGESPLESRSHSLTYALREFYGWENWATEHGVPINGDAEALAKEAGAALGIDVERVERIIQSIVDPEKCIPAAVFAGGDESAWKRVQALSHLKYPSYSSIGQTNQAELSAGGYLKGGELQNVVRDLHYILRQSPTIQTAKHHTDRDDWSPRKRLLHGHTYTFESEGQHLIVRAASRGLIFQARGFVVELSKVTHLDKQRFMVEAKRLQQTHSLSPIRPSGCEALER</sequence>
<dbReference type="OrthoDB" id="9763644at2"/>
<protein>
    <recommendedName>
        <fullName evidence="2">DNA primase/polymerase bifunctional N-terminal domain-containing protein</fullName>
    </recommendedName>
</protein>
<feature type="domain" description="DNA primase/polymerase bifunctional N-terminal" evidence="2">
    <location>
        <begin position="55"/>
        <end position="197"/>
    </location>
</feature>
<keyword evidence="4" id="KW-1185">Reference proteome</keyword>
<gene>
    <name evidence="3" type="ORF">XM38_013220</name>
</gene>
<proteinExistence type="predicted"/>
<evidence type="ECO:0000313" key="4">
    <source>
        <dbReference type="Proteomes" id="UP000191901"/>
    </source>
</evidence>
<dbReference type="InterPro" id="IPR015330">
    <property type="entry name" value="DNA_primase/pol_bifunc_N"/>
</dbReference>
<reference evidence="3 4" key="1">
    <citation type="journal article" date="2016" name="Biochim. Biophys. Acta">
        <title>Characterization of red-shifted phycobilisomes isolated from the chlorophyll f-containing cyanobacterium Halomicronema hongdechloris.</title>
        <authorList>
            <person name="Li Y."/>
            <person name="Lin Y."/>
            <person name="Garvey C.J."/>
            <person name="Birch D."/>
            <person name="Corkery R.W."/>
            <person name="Loughlin P.C."/>
            <person name="Scheer H."/>
            <person name="Willows R.D."/>
            <person name="Chen M."/>
        </authorList>
    </citation>
    <scope>NUCLEOTIDE SEQUENCE [LARGE SCALE GENOMIC DNA]</scope>
    <source>
        <strain evidence="3 4">C2206</strain>
    </source>
</reference>
<dbReference type="AlphaFoldDB" id="A0A1Z3HJ90"/>
<dbReference type="RefSeq" id="WP_080807492.1">
    <property type="nucleotide sequence ID" value="NZ_CP021983.2"/>
</dbReference>
<dbReference type="Pfam" id="PF09250">
    <property type="entry name" value="Prim-Pol"/>
    <property type="match status" value="1"/>
</dbReference>
<dbReference type="Proteomes" id="UP000191901">
    <property type="component" value="Chromosome"/>
</dbReference>
<evidence type="ECO:0000313" key="3">
    <source>
        <dbReference type="EMBL" id="ASC70384.1"/>
    </source>
</evidence>
<name>A0A1Z3HJ90_9CYAN</name>
<accession>A0A1Z3HJ90</accession>
<dbReference type="SUPFAM" id="SSF56747">
    <property type="entry name" value="Prim-pol domain"/>
    <property type="match status" value="1"/>
</dbReference>